<comment type="caution">
    <text evidence="2">The sequence shown here is derived from an EMBL/GenBank/DDBJ whole genome shotgun (WGS) entry which is preliminary data.</text>
</comment>
<dbReference type="PANTHER" id="PTHR22916:SF3">
    <property type="entry name" value="UDP-GLCNAC:BETAGAL BETA-1,3-N-ACETYLGLUCOSAMINYLTRANSFERASE-LIKE PROTEIN 1"/>
    <property type="match status" value="1"/>
</dbReference>
<dbReference type="Proteomes" id="UP000611723">
    <property type="component" value="Unassembled WGS sequence"/>
</dbReference>
<dbReference type="InterPro" id="IPR029044">
    <property type="entry name" value="Nucleotide-diphossugar_trans"/>
</dbReference>
<gene>
    <name evidence="2" type="ORF">JKA74_18375</name>
</gene>
<evidence type="ECO:0000313" key="2">
    <source>
        <dbReference type="EMBL" id="MBK6267017.1"/>
    </source>
</evidence>
<dbReference type="Pfam" id="PF00535">
    <property type="entry name" value="Glycos_transf_2"/>
    <property type="match status" value="1"/>
</dbReference>
<reference evidence="2" key="1">
    <citation type="submission" date="2021-01" db="EMBL/GenBank/DDBJ databases">
        <title>Marivirga aurantiaca sp. nov., isolated from intertidal surface sediments.</title>
        <authorList>
            <person name="Zhang M."/>
        </authorList>
    </citation>
    <scope>NUCLEOTIDE SEQUENCE</scope>
    <source>
        <strain evidence="2">S37H4</strain>
    </source>
</reference>
<dbReference type="RefSeq" id="WP_236587934.1">
    <property type="nucleotide sequence ID" value="NZ_JAEQBW010000013.1"/>
</dbReference>
<accession>A0A934X201</accession>
<dbReference type="EMBL" id="JAEQBW010000013">
    <property type="protein sequence ID" value="MBK6267017.1"/>
    <property type="molecule type" value="Genomic_DNA"/>
</dbReference>
<name>A0A934X201_9BACT</name>
<dbReference type="GO" id="GO:0016758">
    <property type="term" value="F:hexosyltransferase activity"/>
    <property type="evidence" value="ECO:0007669"/>
    <property type="project" value="UniProtKB-ARBA"/>
</dbReference>
<organism evidence="2 3">
    <name type="scientific">Marivirga aurantiaca</name>
    <dbReference type="NCBI Taxonomy" id="2802615"/>
    <lineage>
        <taxon>Bacteria</taxon>
        <taxon>Pseudomonadati</taxon>
        <taxon>Bacteroidota</taxon>
        <taxon>Cytophagia</taxon>
        <taxon>Cytophagales</taxon>
        <taxon>Marivirgaceae</taxon>
        <taxon>Marivirga</taxon>
    </lineage>
</organism>
<sequence>MAAYNASFYISEAIDSVLNQEYPNWELLIVNDGSKDNTKEIIKGFKDSRVKYFEQKNKGVSAARNVGLNNMNGDFFCFLDSDDLFSPHSLLNRLKVFDQDEELEFVDGIVEVFEHKTSKTIRKFSPSFYGNPFSELIALNDSCFFAPTWLVKVVKNKKYHFNEELSHCEDILFYLTISKDGGKYSFSNSISYLYREGNVSAMSNLKKLELGYFTLLKEIKEWSFVSKIEKINLRKKVKMIMTKSYLSRFQVLNAIQVYFK</sequence>
<proteinExistence type="predicted"/>
<dbReference type="InterPro" id="IPR001173">
    <property type="entry name" value="Glyco_trans_2-like"/>
</dbReference>
<dbReference type="AlphaFoldDB" id="A0A934X201"/>
<feature type="domain" description="Glycosyltransferase 2-like" evidence="1">
    <location>
        <begin position="1"/>
        <end position="125"/>
    </location>
</feature>
<dbReference type="CDD" id="cd00761">
    <property type="entry name" value="Glyco_tranf_GTA_type"/>
    <property type="match status" value="1"/>
</dbReference>
<keyword evidence="3" id="KW-1185">Reference proteome</keyword>
<dbReference type="SUPFAM" id="SSF53448">
    <property type="entry name" value="Nucleotide-diphospho-sugar transferases"/>
    <property type="match status" value="1"/>
</dbReference>
<dbReference type="PANTHER" id="PTHR22916">
    <property type="entry name" value="GLYCOSYLTRANSFERASE"/>
    <property type="match status" value="1"/>
</dbReference>
<dbReference type="Gene3D" id="3.90.550.10">
    <property type="entry name" value="Spore Coat Polysaccharide Biosynthesis Protein SpsA, Chain A"/>
    <property type="match status" value="1"/>
</dbReference>
<evidence type="ECO:0000259" key="1">
    <source>
        <dbReference type="Pfam" id="PF00535"/>
    </source>
</evidence>
<evidence type="ECO:0000313" key="3">
    <source>
        <dbReference type="Proteomes" id="UP000611723"/>
    </source>
</evidence>
<protein>
    <submittedName>
        <fullName evidence="2">Glycosyltransferase</fullName>
    </submittedName>
</protein>